<dbReference type="Gene3D" id="3.90.180.10">
    <property type="entry name" value="Medium-chain alcohol dehydrogenases, catalytic domain"/>
    <property type="match status" value="1"/>
</dbReference>
<gene>
    <name evidence="2" type="ORF">FHX53_001038</name>
</gene>
<dbReference type="InterPro" id="IPR011032">
    <property type="entry name" value="GroES-like_sf"/>
</dbReference>
<dbReference type="Gene3D" id="3.40.50.720">
    <property type="entry name" value="NAD(P)-binding Rossmann-like Domain"/>
    <property type="match status" value="1"/>
</dbReference>
<feature type="domain" description="Enoyl reductase (ER)" evidence="1">
    <location>
        <begin position="19"/>
        <end position="334"/>
    </location>
</feature>
<dbReference type="Pfam" id="PF08240">
    <property type="entry name" value="ADH_N"/>
    <property type="match status" value="1"/>
</dbReference>
<dbReference type="InterPro" id="IPR036291">
    <property type="entry name" value="NAD(P)-bd_dom_sf"/>
</dbReference>
<dbReference type="EMBL" id="JACGWX010000002">
    <property type="protein sequence ID" value="MBA8847453.1"/>
    <property type="molecule type" value="Genomic_DNA"/>
</dbReference>
<dbReference type="PANTHER" id="PTHR44013">
    <property type="entry name" value="ZINC-TYPE ALCOHOL DEHYDROGENASE-LIKE PROTEIN C16A3.02C"/>
    <property type="match status" value="1"/>
</dbReference>
<evidence type="ECO:0000259" key="1">
    <source>
        <dbReference type="SMART" id="SM00829"/>
    </source>
</evidence>
<accession>A0A839E8D6</accession>
<evidence type="ECO:0000313" key="3">
    <source>
        <dbReference type="Proteomes" id="UP000585905"/>
    </source>
</evidence>
<dbReference type="InterPro" id="IPR013154">
    <property type="entry name" value="ADH-like_N"/>
</dbReference>
<comment type="caution">
    <text evidence="2">The sequence shown here is derived from an EMBL/GenBank/DDBJ whole genome shotgun (WGS) entry which is preliminary data.</text>
</comment>
<dbReference type="InterPro" id="IPR052733">
    <property type="entry name" value="Chloroplast_QOR"/>
</dbReference>
<dbReference type="SUPFAM" id="SSF51735">
    <property type="entry name" value="NAD(P)-binding Rossmann-fold domains"/>
    <property type="match status" value="1"/>
</dbReference>
<keyword evidence="3" id="KW-1185">Reference proteome</keyword>
<dbReference type="Proteomes" id="UP000585905">
    <property type="component" value="Unassembled WGS sequence"/>
</dbReference>
<dbReference type="AlphaFoldDB" id="A0A839E8D6"/>
<dbReference type="RefSeq" id="WP_220476212.1">
    <property type="nucleotide sequence ID" value="NZ_BAAAOV010000014.1"/>
</dbReference>
<reference evidence="2 3" key="1">
    <citation type="submission" date="2020-07" db="EMBL/GenBank/DDBJ databases">
        <title>Sequencing the genomes of 1000 actinobacteria strains.</title>
        <authorList>
            <person name="Klenk H.-P."/>
        </authorList>
    </citation>
    <scope>NUCLEOTIDE SEQUENCE [LARGE SCALE GENOMIC DNA]</scope>
    <source>
        <strain evidence="2 3">DSM 19663</strain>
    </source>
</reference>
<name>A0A839E8D6_9MICO</name>
<sequence>MTTTTTPATMRALLQTGYGGVEMLRDGEAPAPAPRAGRVLVRVEAMSPDSGTIHLLTGRPLMVRPFLGLPRPRQPIPGLAFAGRVEALPPGATPEQVGFAVGDRIAGSAPGAFAELVLARPHKLARIPDGVPTTDAAALPISSVTALQAVRDVARVREGQRVLVIGAGGGVGSALVQLAVLAGARVTGVASASKAAFVRSLGAERTIDYRAEPGPDGWGRYDAVIDTADGRTLSVLRRLLTERGALVIVGADHVGGPVLDGFDRSLRAALLGPWVRHRVAMVMQKESGADLAIVLDHVAAGRMSAAVDEVAPVEGARDAIDRLARREVRGKVAIAMSPR</sequence>
<dbReference type="InterPro" id="IPR020843">
    <property type="entry name" value="ER"/>
</dbReference>
<dbReference type="GO" id="GO:0016491">
    <property type="term" value="F:oxidoreductase activity"/>
    <property type="evidence" value="ECO:0007669"/>
    <property type="project" value="InterPro"/>
</dbReference>
<protein>
    <submittedName>
        <fullName evidence="2">NADPH:quinone reductase-like Zn-dependent oxidoreductase</fullName>
    </submittedName>
</protein>
<organism evidence="2 3">
    <name type="scientific">Microcella alkalica</name>
    <dbReference type="NCBI Taxonomy" id="355930"/>
    <lineage>
        <taxon>Bacteria</taxon>
        <taxon>Bacillati</taxon>
        <taxon>Actinomycetota</taxon>
        <taxon>Actinomycetes</taxon>
        <taxon>Micrococcales</taxon>
        <taxon>Microbacteriaceae</taxon>
        <taxon>Microcella</taxon>
    </lineage>
</organism>
<proteinExistence type="predicted"/>
<dbReference type="PANTHER" id="PTHR44013:SF1">
    <property type="entry name" value="ZINC-TYPE ALCOHOL DEHYDROGENASE-LIKE PROTEIN C16A3.02C"/>
    <property type="match status" value="1"/>
</dbReference>
<dbReference type="CDD" id="cd08267">
    <property type="entry name" value="MDR1"/>
    <property type="match status" value="1"/>
</dbReference>
<dbReference type="SUPFAM" id="SSF50129">
    <property type="entry name" value="GroES-like"/>
    <property type="match status" value="1"/>
</dbReference>
<evidence type="ECO:0000313" key="2">
    <source>
        <dbReference type="EMBL" id="MBA8847453.1"/>
    </source>
</evidence>
<dbReference type="SMART" id="SM00829">
    <property type="entry name" value="PKS_ER"/>
    <property type="match status" value="1"/>
</dbReference>
<dbReference type="Pfam" id="PF13602">
    <property type="entry name" value="ADH_zinc_N_2"/>
    <property type="match status" value="1"/>
</dbReference>